<sequence>MVIIFLSTSGLFYLLYHTRAMSGEILEVNLELCRKLEGIPNCDSPLVDVEESGYDLQTDRHRGPHNGNASSRGAAEIISSISYRAAARAPYVRTSLIVQRDARNSAAVKLVTEASQWRKIGSRGKEGGVGER</sequence>
<dbReference type="EMBL" id="BGZK01000182">
    <property type="protein sequence ID" value="GBP26625.1"/>
    <property type="molecule type" value="Genomic_DNA"/>
</dbReference>
<evidence type="ECO:0000313" key="3">
    <source>
        <dbReference type="Proteomes" id="UP000299102"/>
    </source>
</evidence>
<protein>
    <submittedName>
        <fullName evidence="2">Uncharacterized protein</fullName>
    </submittedName>
</protein>
<feature type="signal peptide" evidence="1">
    <location>
        <begin position="1"/>
        <end position="20"/>
    </location>
</feature>
<proteinExistence type="predicted"/>
<evidence type="ECO:0000313" key="2">
    <source>
        <dbReference type="EMBL" id="GBP26625.1"/>
    </source>
</evidence>
<evidence type="ECO:0000256" key="1">
    <source>
        <dbReference type="SAM" id="SignalP"/>
    </source>
</evidence>
<feature type="chain" id="PRO_5020036703" evidence="1">
    <location>
        <begin position="21"/>
        <end position="132"/>
    </location>
</feature>
<organism evidence="2 3">
    <name type="scientific">Eumeta variegata</name>
    <name type="common">Bagworm moth</name>
    <name type="synonym">Eumeta japonica</name>
    <dbReference type="NCBI Taxonomy" id="151549"/>
    <lineage>
        <taxon>Eukaryota</taxon>
        <taxon>Metazoa</taxon>
        <taxon>Ecdysozoa</taxon>
        <taxon>Arthropoda</taxon>
        <taxon>Hexapoda</taxon>
        <taxon>Insecta</taxon>
        <taxon>Pterygota</taxon>
        <taxon>Neoptera</taxon>
        <taxon>Endopterygota</taxon>
        <taxon>Lepidoptera</taxon>
        <taxon>Glossata</taxon>
        <taxon>Ditrysia</taxon>
        <taxon>Tineoidea</taxon>
        <taxon>Psychidae</taxon>
        <taxon>Oiketicinae</taxon>
        <taxon>Eumeta</taxon>
    </lineage>
</organism>
<reference evidence="2 3" key="1">
    <citation type="journal article" date="2019" name="Commun. Biol.">
        <title>The bagworm genome reveals a unique fibroin gene that provides high tensile strength.</title>
        <authorList>
            <person name="Kono N."/>
            <person name="Nakamura H."/>
            <person name="Ohtoshi R."/>
            <person name="Tomita M."/>
            <person name="Numata K."/>
            <person name="Arakawa K."/>
        </authorList>
    </citation>
    <scope>NUCLEOTIDE SEQUENCE [LARGE SCALE GENOMIC DNA]</scope>
</reference>
<comment type="caution">
    <text evidence="2">The sequence shown here is derived from an EMBL/GenBank/DDBJ whole genome shotgun (WGS) entry which is preliminary data.</text>
</comment>
<dbReference type="AlphaFoldDB" id="A0A4C1UJM5"/>
<keyword evidence="1" id="KW-0732">Signal</keyword>
<accession>A0A4C1UJM5</accession>
<name>A0A4C1UJM5_EUMVA</name>
<keyword evidence="3" id="KW-1185">Reference proteome</keyword>
<gene>
    <name evidence="2" type="ORF">EVAR_18262_1</name>
</gene>
<dbReference type="Proteomes" id="UP000299102">
    <property type="component" value="Unassembled WGS sequence"/>
</dbReference>